<dbReference type="AlphaFoldDB" id="D3BDT6"/>
<sequence>MGECVVSDKDEVFKLMDNKVLISKNNNNNNNNNNINNNDRHIFVNLQLHLIQRIILAIDDDIDRICFSFSCKRWFINRNKYLLLNCDLFILKSSSHVLNEKRFYSLNSFKDIISKSFDHKEIGVDYNPKNKGPFSTPYGQMITLANYRNLVFAKDYESIRFLCHCYLEIQSDIDVKSYRLPSNVKEVISIHALRESFLPLGLERLEINVQIRNIDVALLPRSLKVLKIKGMRYDSWTIDFRWLPPNLEELKCVARKRYDSDNFTQLPSTLKILTISKSWLENISQLQSIHTLRIVVQSNDTRPFEPGIIPDCVRNLTIKSCIYRKNIAIEILPPNLKYLKLVKYFNFKKHIFSSLASLETLDLSTVNLEKKLKLGKLPTKLVNLFMPSWYPHQIKNLNIKGLKSLERLDLGGSFGKVKGLPKSIKTLCFNNDNRLLISRNSIPKSVETIQFKQSDLSMVMNKSFWPNVKSIWTNCDFNFPKSKTNEIPQTITSITFGRRKGRIDYQARRLSDQYFLVLGCNRATIVHFKFLSTWLKLLIY</sequence>
<proteinExistence type="predicted"/>
<dbReference type="Gene3D" id="3.80.10.10">
    <property type="entry name" value="Ribonuclease Inhibitor"/>
    <property type="match status" value="1"/>
</dbReference>
<dbReference type="PANTHER" id="PTHR32134:SF169">
    <property type="entry name" value="FNIP REPEAT-CONTAINING PROTEIN-RELATED"/>
    <property type="match status" value="1"/>
</dbReference>
<organism evidence="1 2">
    <name type="scientific">Heterostelium pallidum (strain ATCC 26659 / Pp 5 / PN500)</name>
    <name type="common">Cellular slime mold</name>
    <name type="synonym">Polysphondylium pallidum</name>
    <dbReference type="NCBI Taxonomy" id="670386"/>
    <lineage>
        <taxon>Eukaryota</taxon>
        <taxon>Amoebozoa</taxon>
        <taxon>Evosea</taxon>
        <taxon>Eumycetozoa</taxon>
        <taxon>Dictyostelia</taxon>
        <taxon>Acytosteliales</taxon>
        <taxon>Acytosteliaceae</taxon>
        <taxon>Heterostelium</taxon>
    </lineage>
</organism>
<protein>
    <submittedName>
        <fullName evidence="1">Uncharacterized protein</fullName>
    </submittedName>
</protein>
<dbReference type="InParanoid" id="D3BDT6"/>
<dbReference type="FunCoup" id="D3BDT6">
    <property type="interactions" value="43"/>
</dbReference>
<dbReference type="GeneID" id="31362370"/>
<name>D3BDT6_HETP5</name>
<dbReference type="Proteomes" id="UP000001396">
    <property type="component" value="Unassembled WGS sequence"/>
</dbReference>
<comment type="caution">
    <text evidence="1">The sequence shown here is derived from an EMBL/GenBank/DDBJ whole genome shotgun (WGS) entry which is preliminary data.</text>
</comment>
<accession>D3BDT6</accession>
<dbReference type="InterPro" id="IPR032675">
    <property type="entry name" value="LRR_dom_sf"/>
</dbReference>
<dbReference type="PANTHER" id="PTHR32134">
    <property type="entry name" value="FNIP REPEAT-CONTAINING PROTEIN"/>
    <property type="match status" value="1"/>
</dbReference>
<gene>
    <name evidence="1" type="ORF">PPL_06889</name>
</gene>
<dbReference type="Pfam" id="PF05725">
    <property type="entry name" value="FNIP"/>
    <property type="match status" value="1"/>
</dbReference>
<evidence type="ECO:0000313" key="2">
    <source>
        <dbReference type="Proteomes" id="UP000001396"/>
    </source>
</evidence>
<dbReference type="RefSeq" id="XP_020432187.1">
    <property type="nucleotide sequence ID" value="XM_020577739.1"/>
</dbReference>
<dbReference type="InterPro" id="IPR008615">
    <property type="entry name" value="FNIP"/>
</dbReference>
<dbReference type="EMBL" id="ADBJ01000031">
    <property type="protein sequence ID" value="EFA80067.1"/>
    <property type="molecule type" value="Genomic_DNA"/>
</dbReference>
<dbReference type="InterPro" id="IPR051251">
    <property type="entry name" value="STK_FNIP-Repeat"/>
</dbReference>
<evidence type="ECO:0000313" key="1">
    <source>
        <dbReference type="EMBL" id="EFA80067.1"/>
    </source>
</evidence>
<keyword evidence="2" id="KW-1185">Reference proteome</keyword>
<dbReference type="SUPFAM" id="SSF52058">
    <property type="entry name" value="L domain-like"/>
    <property type="match status" value="1"/>
</dbReference>
<reference evidence="1 2" key="1">
    <citation type="journal article" date="2011" name="Genome Res.">
        <title>Phylogeny-wide analysis of social amoeba genomes highlights ancient origins for complex intercellular communication.</title>
        <authorList>
            <person name="Heidel A.J."/>
            <person name="Lawal H.M."/>
            <person name="Felder M."/>
            <person name="Schilde C."/>
            <person name="Helps N.R."/>
            <person name="Tunggal B."/>
            <person name="Rivero F."/>
            <person name="John U."/>
            <person name="Schleicher M."/>
            <person name="Eichinger L."/>
            <person name="Platzer M."/>
            <person name="Noegel A.A."/>
            <person name="Schaap P."/>
            <person name="Gloeckner G."/>
        </authorList>
    </citation>
    <scope>NUCLEOTIDE SEQUENCE [LARGE SCALE GENOMIC DNA]</scope>
    <source>
        <strain evidence="2">ATCC 26659 / Pp 5 / PN500</strain>
    </source>
</reference>